<feature type="binding site" evidence="13">
    <location>
        <position position="291"/>
    </location>
    <ligand>
        <name>substrate</name>
    </ligand>
</feature>
<evidence type="ECO:0000256" key="10">
    <source>
        <dbReference type="ARBA" id="ARBA00022898"/>
    </source>
</evidence>
<comment type="pathway">
    <text evidence="3 13">Cofactor biosynthesis; biotin biosynthesis; 7,8-diaminononanoate from 8-amino-7-oxononanoate (SAM route): step 1/1.</text>
</comment>
<evidence type="ECO:0000256" key="11">
    <source>
        <dbReference type="ARBA" id="ARBA00048449"/>
    </source>
</evidence>
<evidence type="ECO:0000256" key="1">
    <source>
        <dbReference type="ARBA" id="ARBA00001933"/>
    </source>
</evidence>
<dbReference type="GO" id="GO:0005737">
    <property type="term" value="C:cytoplasm"/>
    <property type="evidence" value="ECO:0007669"/>
    <property type="project" value="UniProtKB-SubCell"/>
</dbReference>
<dbReference type="FunFam" id="3.40.640.10:FF:000078">
    <property type="entry name" value="Adenosylmethionine-8-amino-7-oxononanoate aminotransferase"/>
    <property type="match status" value="1"/>
</dbReference>
<dbReference type="NCBIfam" id="TIGR00508">
    <property type="entry name" value="bioA"/>
    <property type="match status" value="1"/>
</dbReference>
<evidence type="ECO:0000256" key="13">
    <source>
        <dbReference type="HAMAP-Rule" id="MF_00834"/>
    </source>
</evidence>
<evidence type="ECO:0000313" key="14">
    <source>
        <dbReference type="EMBL" id="RIY40686.1"/>
    </source>
</evidence>
<evidence type="ECO:0000256" key="9">
    <source>
        <dbReference type="ARBA" id="ARBA00022756"/>
    </source>
</evidence>
<evidence type="ECO:0000256" key="4">
    <source>
        <dbReference type="ARBA" id="ARBA00011738"/>
    </source>
</evidence>
<evidence type="ECO:0000313" key="15">
    <source>
        <dbReference type="Proteomes" id="UP000266206"/>
    </source>
</evidence>
<dbReference type="CDD" id="cd00610">
    <property type="entry name" value="OAT_like"/>
    <property type="match status" value="1"/>
</dbReference>
<keyword evidence="5 13" id="KW-0963">Cytoplasm</keyword>
<dbReference type="Gene3D" id="3.40.640.10">
    <property type="entry name" value="Type I PLP-dependent aspartate aminotransferase-like (Major domain)"/>
    <property type="match status" value="1"/>
</dbReference>
<evidence type="ECO:0000256" key="12">
    <source>
        <dbReference type="ARBA" id="ARBA00060970"/>
    </source>
</evidence>
<dbReference type="Proteomes" id="UP000266206">
    <property type="component" value="Unassembled WGS sequence"/>
</dbReference>
<organism evidence="14 15">
    <name type="scientific">Neopusillimonas maritima</name>
    <dbReference type="NCBI Taxonomy" id="2026239"/>
    <lineage>
        <taxon>Bacteria</taxon>
        <taxon>Pseudomonadati</taxon>
        <taxon>Pseudomonadota</taxon>
        <taxon>Betaproteobacteria</taxon>
        <taxon>Burkholderiales</taxon>
        <taxon>Alcaligenaceae</taxon>
        <taxon>Neopusillimonas</taxon>
    </lineage>
</organism>
<dbReference type="InterPro" id="IPR005815">
    <property type="entry name" value="BioA"/>
</dbReference>
<dbReference type="HAMAP" id="MF_00834">
    <property type="entry name" value="BioA"/>
    <property type="match status" value="1"/>
</dbReference>
<dbReference type="GO" id="GO:0030170">
    <property type="term" value="F:pyridoxal phosphate binding"/>
    <property type="evidence" value="ECO:0007669"/>
    <property type="project" value="UniProtKB-UniRule"/>
</dbReference>
<dbReference type="InterPro" id="IPR005814">
    <property type="entry name" value="Aminotrans_3"/>
</dbReference>
<sequence>MPANGGNVSSETFQPDWVHRSLQSVWHPCTQMQHHEHIPLVSLARGQGAWLFDHEGRRLLDAVSSWWVNLFGHANPRINQALKQQLDQLEHAMLAGFTHEPVVLLSERLGALTGNHLGHCFYASDGASAVEIALKMSFHFWRNSGQPEKREFVCLRGSYHGETLGALAVTDVALFRDAYGPLLGQAHVVMSPDARQKVPDGNVVQAALNEVEALFQQRADRIASIIVEPLVQCATGMAMYEPSYLAGLRKLCDRYHVHLIADEIAVGCGRTGTFFACEQAEIWPDYICLSKGISGGYLPLSLVMTTNEIYSAFYSDELTRGFLHSHSYTGNPLACRAALATLDIFEQDNVLQSNLVKGDKLSQALAPVKAHPRVKHFRRQGMIWAFDVEFDDTVAASQFSRQFFSVALLNGLLIRPIGTTVYLMPPYILSDTEIAFLANGVHAVLHQVLS</sequence>
<comment type="subcellular location">
    <subcellularLocation>
        <location evidence="2 13">Cytoplasm</location>
    </subcellularLocation>
</comment>
<dbReference type="SUPFAM" id="SSF53383">
    <property type="entry name" value="PLP-dependent transferases"/>
    <property type="match status" value="1"/>
</dbReference>
<reference evidence="14 15" key="1">
    <citation type="submission" date="2017-08" db="EMBL/GenBank/DDBJ databases">
        <title>Pusillimonas indicus sp. nov., a member of the family Alcaligenaceae isolated from surface seawater.</title>
        <authorList>
            <person name="Li J."/>
        </authorList>
    </citation>
    <scope>NUCLEOTIDE SEQUENCE [LARGE SCALE GENOMIC DNA]</scope>
    <source>
        <strain evidence="14 15">L52-1-41</strain>
    </source>
</reference>
<dbReference type="EMBL" id="NQYH01000007">
    <property type="protein sequence ID" value="RIY40686.1"/>
    <property type="molecule type" value="Genomic_DNA"/>
</dbReference>
<evidence type="ECO:0000256" key="7">
    <source>
        <dbReference type="ARBA" id="ARBA00022679"/>
    </source>
</evidence>
<dbReference type="Pfam" id="PF00202">
    <property type="entry name" value="Aminotran_3"/>
    <property type="match status" value="1"/>
</dbReference>
<dbReference type="NCBIfam" id="NF004624">
    <property type="entry name" value="PRK05964.1"/>
    <property type="match status" value="1"/>
</dbReference>
<dbReference type="PANTHER" id="PTHR42684">
    <property type="entry name" value="ADENOSYLMETHIONINE-8-AMINO-7-OXONONANOATE AMINOTRANSFERASE"/>
    <property type="match status" value="1"/>
</dbReference>
<comment type="cofactor">
    <cofactor evidence="1 13">
        <name>pyridoxal 5'-phosphate</name>
        <dbReference type="ChEBI" id="CHEBI:597326"/>
    </cofactor>
</comment>
<dbReference type="UniPathway" id="UPA00078">
    <property type="reaction ID" value="UER00160"/>
</dbReference>
<feature type="site" description="Participates in the substrate recognition with KAPA and in a stacking interaction with the adenine ring of SAM" evidence="13">
    <location>
        <position position="29"/>
    </location>
</feature>
<feature type="modified residue" description="N6-(pyridoxal phosphate)lysine" evidence="13">
    <location>
        <position position="291"/>
    </location>
</feature>
<dbReference type="AlphaFoldDB" id="A0A3A1YT68"/>
<evidence type="ECO:0000256" key="6">
    <source>
        <dbReference type="ARBA" id="ARBA00022576"/>
    </source>
</evidence>
<feature type="binding site" evidence="13">
    <location>
        <position position="415"/>
    </location>
    <ligand>
        <name>substrate</name>
    </ligand>
</feature>
<dbReference type="GO" id="GO:0009102">
    <property type="term" value="P:biotin biosynthetic process"/>
    <property type="evidence" value="ECO:0007669"/>
    <property type="project" value="UniProtKB-UniRule"/>
</dbReference>
<evidence type="ECO:0000256" key="5">
    <source>
        <dbReference type="ARBA" id="ARBA00022490"/>
    </source>
</evidence>
<dbReference type="EC" id="2.6.1.62" evidence="13"/>
<keyword evidence="9 13" id="KW-0093">Biotin biosynthesis</keyword>
<feature type="binding site" evidence="13">
    <location>
        <position position="66"/>
    </location>
    <ligand>
        <name>substrate</name>
    </ligand>
</feature>
<evidence type="ECO:0000256" key="8">
    <source>
        <dbReference type="ARBA" id="ARBA00022691"/>
    </source>
</evidence>
<feature type="binding site" evidence="13">
    <location>
        <begin position="126"/>
        <end position="127"/>
    </location>
    <ligand>
        <name>pyridoxal 5'-phosphate</name>
        <dbReference type="ChEBI" id="CHEBI:597326"/>
    </ligand>
</feature>
<comment type="caution">
    <text evidence="14">The sequence shown here is derived from an EMBL/GenBank/DDBJ whole genome shotgun (WGS) entry which is preliminary data.</text>
</comment>
<dbReference type="InterPro" id="IPR015424">
    <property type="entry name" value="PyrdxlP-dep_Trfase"/>
</dbReference>
<dbReference type="Gene3D" id="3.90.1150.10">
    <property type="entry name" value="Aspartate Aminotransferase, domain 1"/>
    <property type="match status" value="1"/>
</dbReference>
<gene>
    <name evidence="13" type="primary">bioA</name>
    <name evidence="14" type="ORF">CJP73_09500</name>
</gene>
<comment type="similarity">
    <text evidence="12 13">Belongs to the class-III pyridoxal-phosphate-dependent aminotransferase family. BioA subfamily.</text>
</comment>
<evidence type="ECO:0000256" key="2">
    <source>
        <dbReference type="ARBA" id="ARBA00004496"/>
    </source>
</evidence>
<dbReference type="InterPro" id="IPR015421">
    <property type="entry name" value="PyrdxlP-dep_Trfase_major"/>
</dbReference>
<keyword evidence="8 13" id="KW-0949">S-adenosyl-L-methionine</keyword>
<comment type="catalytic activity">
    <reaction evidence="11 13">
        <text>(8S)-8-amino-7-oxononanoate + S-adenosyl-L-methionine = S-adenosyl-4-methylsulfanyl-2-oxobutanoate + (7R,8S)-7,8-diammoniononanoate</text>
        <dbReference type="Rhea" id="RHEA:16861"/>
        <dbReference type="ChEBI" id="CHEBI:16490"/>
        <dbReference type="ChEBI" id="CHEBI:59789"/>
        <dbReference type="ChEBI" id="CHEBI:149468"/>
        <dbReference type="ChEBI" id="CHEBI:149469"/>
        <dbReference type="EC" id="2.6.1.62"/>
    </reaction>
</comment>
<dbReference type="PIRSF" id="PIRSF000521">
    <property type="entry name" value="Transaminase_4ab_Lys_Orn"/>
    <property type="match status" value="1"/>
</dbReference>
<feature type="binding site" evidence="13">
    <location>
        <position position="262"/>
    </location>
    <ligand>
        <name>pyridoxal 5'-phosphate</name>
        <dbReference type="ChEBI" id="CHEBI:597326"/>
    </ligand>
</feature>
<comment type="subunit">
    <text evidence="4 13">Homodimer.</text>
</comment>
<name>A0A3A1YT68_9BURK</name>
<keyword evidence="6 13" id="KW-0032">Aminotransferase</keyword>
<feature type="binding site" evidence="13">
    <location>
        <begin position="326"/>
        <end position="327"/>
    </location>
    <ligand>
        <name>pyridoxal 5'-phosphate</name>
        <dbReference type="ChEBI" id="CHEBI:597326"/>
    </ligand>
</feature>
<accession>A0A3A1YT68</accession>
<proteinExistence type="inferred from homology"/>
<comment type="function">
    <text evidence="13">Catalyzes the transfer of the alpha-amino group from S-adenosyl-L-methionine (SAM) to 7-keto-8-aminopelargonic acid (KAPA) to form 7,8-diaminopelargonic acid (DAPA). It is the only aminotransferase known to utilize SAM as an amino donor.</text>
</comment>
<keyword evidence="10 13" id="KW-0663">Pyridoxal phosphate</keyword>
<feature type="binding site" evidence="13">
    <location>
        <position position="159"/>
    </location>
    <ligand>
        <name>substrate</name>
    </ligand>
</feature>
<feature type="binding site" evidence="13">
    <location>
        <position position="325"/>
    </location>
    <ligand>
        <name>substrate</name>
    </ligand>
</feature>
<protein>
    <recommendedName>
        <fullName evidence="13">Adenosylmethionine-8-amino-7-oxononanoate aminotransferase</fullName>
        <ecNumber evidence="13">2.6.1.62</ecNumber>
    </recommendedName>
    <alternativeName>
        <fullName evidence="13">7,8-diamino-pelargonic acid aminotransferase</fullName>
        <shortName evidence="13">DAPA AT</shortName>
        <shortName evidence="13">DAPA aminotransferase</shortName>
    </alternativeName>
    <alternativeName>
        <fullName evidence="13">7,8-diaminononanoate synthase</fullName>
        <shortName evidence="13">DANS</shortName>
    </alternativeName>
    <alternativeName>
        <fullName evidence="13">Diaminopelargonic acid synthase</fullName>
    </alternativeName>
</protein>
<dbReference type="InterPro" id="IPR015422">
    <property type="entry name" value="PyrdxlP-dep_Trfase_small"/>
</dbReference>
<evidence type="ECO:0000256" key="3">
    <source>
        <dbReference type="ARBA" id="ARBA00005063"/>
    </source>
</evidence>
<keyword evidence="7 13" id="KW-0808">Transferase</keyword>
<dbReference type="GO" id="GO:0004015">
    <property type="term" value="F:adenosylmethionine-8-amino-7-oxononanoate transaminase activity"/>
    <property type="evidence" value="ECO:0007669"/>
    <property type="project" value="UniProtKB-UniRule"/>
</dbReference>
<dbReference type="RefSeq" id="WP_119516266.1">
    <property type="nucleotide sequence ID" value="NZ_NQYH01000007.1"/>
</dbReference>
<dbReference type="OrthoDB" id="3398487at2"/>
<dbReference type="PANTHER" id="PTHR42684:SF17">
    <property type="entry name" value="ADENOSYLMETHIONINE-8-AMINO-7-OXONONANOATE AMINOTRANSFERASE"/>
    <property type="match status" value="1"/>
</dbReference>